<gene>
    <name evidence="1" type="ORF">FSB_LOCUS9407</name>
</gene>
<sequence>MSDFDVLGTVGKLALPIFARFRIRGKSELGLVRYGPASRGPPGVFLVRLRAVFRSGFRLTPINSWRSESSTSCMSVSFFPMCNRARRSTCCESGRLCAQAWQRRWENSGNFSTALFRRPVFTRVALHRGELGFARYDPANGGRRNVPYAKGFGPQLLSFLVRFRPVKYGIEALDTFFIPWSREWITRKTSNDPHVSKIDNQTNCSLDNIDNSDEEIELPNDILEALERQDEGSKPNIEELEIVNLANEGEEPREVKIGTRCATEQKEVLIALLREFHEIFAWSYQDMPGLDTDIVVHKIPLKPECKPVKQALRRMKPEVILKIKEEVEKQLKAGFLSTVTYSDWVANIVPVPKKDGKVRMCVDYRDLNRASPKDNFPLPHIDTLVDNTATNAVFSFMDGFQGTIRSRWPKKTSPRLLLSHIGEPSCMM</sequence>
<accession>A0A2N9F352</accession>
<name>A0A2N9F352_FAGSY</name>
<dbReference type="InterPro" id="IPR043502">
    <property type="entry name" value="DNA/RNA_pol_sf"/>
</dbReference>
<dbReference type="EMBL" id="OIVN01000522">
    <property type="protein sequence ID" value="SPC81525.1"/>
    <property type="molecule type" value="Genomic_DNA"/>
</dbReference>
<dbReference type="PANTHER" id="PTHR24559">
    <property type="entry name" value="TRANSPOSON TY3-I GAG-POL POLYPROTEIN"/>
    <property type="match status" value="1"/>
</dbReference>
<reference evidence="1" key="1">
    <citation type="submission" date="2018-02" db="EMBL/GenBank/DDBJ databases">
        <authorList>
            <person name="Cohen D.B."/>
            <person name="Kent A.D."/>
        </authorList>
    </citation>
    <scope>NUCLEOTIDE SEQUENCE</scope>
</reference>
<dbReference type="InterPro" id="IPR053134">
    <property type="entry name" value="RNA-dir_DNA_polymerase"/>
</dbReference>
<dbReference type="AlphaFoldDB" id="A0A2N9F352"/>
<evidence type="ECO:0008006" key="2">
    <source>
        <dbReference type="Google" id="ProtNLM"/>
    </source>
</evidence>
<dbReference type="PANTHER" id="PTHR24559:SF457">
    <property type="entry name" value="RNA-DIRECTED DNA POLYMERASE HOMOLOG"/>
    <property type="match status" value="1"/>
</dbReference>
<proteinExistence type="predicted"/>
<protein>
    <recommendedName>
        <fullName evidence="2">Reverse transcriptase domain-containing protein</fullName>
    </recommendedName>
</protein>
<dbReference type="SUPFAM" id="SSF56672">
    <property type="entry name" value="DNA/RNA polymerases"/>
    <property type="match status" value="1"/>
</dbReference>
<dbReference type="Gene3D" id="3.10.10.10">
    <property type="entry name" value="HIV Type 1 Reverse Transcriptase, subunit A, domain 1"/>
    <property type="match status" value="1"/>
</dbReference>
<organism evidence="1">
    <name type="scientific">Fagus sylvatica</name>
    <name type="common">Beechnut</name>
    <dbReference type="NCBI Taxonomy" id="28930"/>
    <lineage>
        <taxon>Eukaryota</taxon>
        <taxon>Viridiplantae</taxon>
        <taxon>Streptophyta</taxon>
        <taxon>Embryophyta</taxon>
        <taxon>Tracheophyta</taxon>
        <taxon>Spermatophyta</taxon>
        <taxon>Magnoliopsida</taxon>
        <taxon>eudicotyledons</taxon>
        <taxon>Gunneridae</taxon>
        <taxon>Pentapetalae</taxon>
        <taxon>rosids</taxon>
        <taxon>fabids</taxon>
        <taxon>Fagales</taxon>
        <taxon>Fagaceae</taxon>
        <taxon>Fagus</taxon>
    </lineage>
</organism>
<evidence type="ECO:0000313" key="1">
    <source>
        <dbReference type="EMBL" id="SPC81525.1"/>
    </source>
</evidence>